<proteinExistence type="predicted"/>
<evidence type="ECO:0000313" key="2">
    <source>
        <dbReference type="Proteomes" id="UP000821853"/>
    </source>
</evidence>
<dbReference type="EMBL" id="JABSTR010000011">
    <property type="protein sequence ID" value="KAH9382061.1"/>
    <property type="molecule type" value="Genomic_DNA"/>
</dbReference>
<dbReference type="Proteomes" id="UP000821853">
    <property type="component" value="Chromosome 9"/>
</dbReference>
<keyword evidence="2" id="KW-1185">Reference proteome</keyword>
<reference evidence="1 2" key="1">
    <citation type="journal article" date="2020" name="Cell">
        <title>Large-Scale Comparative Analyses of Tick Genomes Elucidate Their Genetic Diversity and Vector Capacities.</title>
        <authorList>
            <consortium name="Tick Genome and Microbiome Consortium (TIGMIC)"/>
            <person name="Jia N."/>
            <person name="Wang J."/>
            <person name="Shi W."/>
            <person name="Du L."/>
            <person name="Sun Y."/>
            <person name="Zhan W."/>
            <person name="Jiang J.F."/>
            <person name="Wang Q."/>
            <person name="Zhang B."/>
            <person name="Ji P."/>
            <person name="Bell-Sakyi L."/>
            <person name="Cui X.M."/>
            <person name="Yuan T.T."/>
            <person name="Jiang B.G."/>
            <person name="Yang W.F."/>
            <person name="Lam T.T."/>
            <person name="Chang Q.C."/>
            <person name="Ding S.J."/>
            <person name="Wang X.J."/>
            <person name="Zhu J.G."/>
            <person name="Ruan X.D."/>
            <person name="Zhao L."/>
            <person name="Wei J.T."/>
            <person name="Ye R.Z."/>
            <person name="Que T.C."/>
            <person name="Du C.H."/>
            <person name="Zhou Y.H."/>
            <person name="Cheng J.X."/>
            <person name="Dai P.F."/>
            <person name="Guo W.B."/>
            <person name="Han X.H."/>
            <person name="Huang E.J."/>
            <person name="Li L.F."/>
            <person name="Wei W."/>
            <person name="Gao Y.C."/>
            <person name="Liu J.Z."/>
            <person name="Shao H.Z."/>
            <person name="Wang X."/>
            <person name="Wang C.C."/>
            <person name="Yang T.C."/>
            <person name="Huo Q.B."/>
            <person name="Li W."/>
            <person name="Chen H.Y."/>
            <person name="Chen S.E."/>
            <person name="Zhou L.G."/>
            <person name="Ni X.B."/>
            <person name="Tian J.H."/>
            <person name="Sheng Y."/>
            <person name="Liu T."/>
            <person name="Pan Y.S."/>
            <person name="Xia L.Y."/>
            <person name="Li J."/>
            <person name="Zhao F."/>
            <person name="Cao W.C."/>
        </authorList>
    </citation>
    <scope>NUCLEOTIDE SEQUENCE [LARGE SCALE GENOMIC DNA]</scope>
    <source>
        <strain evidence="1">HaeL-2018</strain>
    </source>
</reference>
<comment type="caution">
    <text evidence="1">The sequence shown here is derived from an EMBL/GenBank/DDBJ whole genome shotgun (WGS) entry which is preliminary data.</text>
</comment>
<evidence type="ECO:0000313" key="1">
    <source>
        <dbReference type="EMBL" id="KAH9382061.1"/>
    </source>
</evidence>
<protein>
    <submittedName>
        <fullName evidence="1">Uncharacterized protein</fullName>
    </submittedName>
</protein>
<dbReference type="OMA" id="YQGRTQA"/>
<organism evidence="1 2">
    <name type="scientific">Haemaphysalis longicornis</name>
    <name type="common">Bush tick</name>
    <dbReference type="NCBI Taxonomy" id="44386"/>
    <lineage>
        <taxon>Eukaryota</taxon>
        <taxon>Metazoa</taxon>
        <taxon>Ecdysozoa</taxon>
        <taxon>Arthropoda</taxon>
        <taxon>Chelicerata</taxon>
        <taxon>Arachnida</taxon>
        <taxon>Acari</taxon>
        <taxon>Parasitiformes</taxon>
        <taxon>Ixodida</taxon>
        <taxon>Ixodoidea</taxon>
        <taxon>Ixodidae</taxon>
        <taxon>Haemaphysalinae</taxon>
        <taxon>Haemaphysalis</taxon>
    </lineage>
</organism>
<gene>
    <name evidence="1" type="ORF">HPB48_016508</name>
</gene>
<dbReference type="AlphaFoldDB" id="A0A9J6H2U0"/>
<accession>A0A9J6H2U0</accession>
<sequence length="102" mass="11442">MDIVRTNPTQNMVIISTPKIANAGRYSALTEIRIYDKTYEIRAYATAPKDTTKGVIHNIPYYDSDEDTNKSLKYSENPTIQTAQRIGKTNSAIIIFEGSQVP</sequence>
<dbReference type="VEuPathDB" id="VectorBase:HLOH_045054"/>
<name>A0A9J6H2U0_HAELO</name>
<dbReference type="OrthoDB" id="10496972at2759"/>